<dbReference type="EMBL" id="CM042882">
    <property type="protein sequence ID" value="KAI4383823.1"/>
    <property type="molecule type" value="Genomic_DNA"/>
</dbReference>
<gene>
    <name evidence="1" type="ORF">MLD38_009619</name>
</gene>
<sequence>MSLIGENIPLEKASIEDAQVGDADSAASRRAKESDRQNKLFGRSARADFSPFFLRSHADVKSRGSPKLSRSNTQFNTPALALSVNEILRLQNELEMVAESEATQKEQAQLVGMELENLKENLAETQLPVENMKTGLESVKTTVEALRLEEVKATASYNSIAAELDQSRAWGTKPRPELRTPMKLTN</sequence>
<reference evidence="2" key="1">
    <citation type="journal article" date="2023" name="Front. Plant Sci.">
        <title>Chromosomal-level genome assembly of Melastoma candidum provides insights into trichome evolution.</title>
        <authorList>
            <person name="Zhong Y."/>
            <person name="Wu W."/>
            <person name="Sun C."/>
            <person name="Zou P."/>
            <person name="Liu Y."/>
            <person name="Dai S."/>
            <person name="Zhou R."/>
        </authorList>
    </citation>
    <scope>NUCLEOTIDE SEQUENCE [LARGE SCALE GENOMIC DNA]</scope>
</reference>
<keyword evidence="2" id="KW-1185">Reference proteome</keyword>
<dbReference type="Proteomes" id="UP001057402">
    <property type="component" value="Chromosome 3"/>
</dbReference>
<evidence type="ECO:0000313" key="1">
    <source>
        <dbReference type="EMBL" id="KAI4383823.1"/>
    </source>
</evidence>
<accession>A0ACB9S2G3</accession>
<evidence type="ECO:0000313" key="2">
    <source>
        <dbReference type="Proteomes" id="UP001057402"/>
    </source>
</evidence>
<proteinExistence type="predicted"/>
<protein>
    <submittedName>
        <fullName evidence="1">Uncharacterized protein</fullName>
    </submittedName>
</protein>
<organism evidence="1 2">
    <name type="scientific">Melastoma candidum</name>
    <dbReference type="NCBI Taxonomy" id="119954"/>
    <lineage>
        <taxon>Eukaryota</taxon>
        <taxon>Viridiplantae</taxon>
        <taxon>Streptophyta</taxon>
        <taxon>Embryophyta</taxon>
        <taxon>Tracheophyta</taxon>
        <taxon>Spermatophyta</taxon>
        <taxon>Magnoliopsida</taxon>
        <taxon>eudicotyledons</taxon>
        <taxon>Gunneridae</taxon>
        <taxon>Pentapetalae</taxon>
        <taxon>rosids</taxon>
        <taxon>malvids</taxon>
        <taxon>Myrtales</taxon>
        <taxon>Melastomataceae</taxon>
        <taxon>Melastomatoideae</taxon>
        <taxon>Melastomateae</taxon>
        <taxon>Melastoma</taxon>
    </lineage>
</organism>
<name>A0ACB9S2G3_9MYRT</name>
<comment type="caution">
    <text evidence="1">The sequence shown here is derived from an EMBL/GenBank/DDBJ whole genome shotgun (WGS) entry which is preliminary data.</text>
</comment>